<gene>
    <name evidence="2" type="ORF">CCS41_09890</name>
</gene>
<dbReference type="KEGG" id="fsm:CCS41_09890"/>
<feature type="transmembrane region" description="Helical" evidence="1">
    <location>
        <begin position="32"/>
        <end position="54"/>
    </location>
</feature>
<organism evidence="2 3">
    <name type="scientific">Candidatus Fukatsuia symbiotica</name>
    <dbReference type="NCBI Taxonomy" id="1878942"/>
    <lineage>
        <taxon>Bacteria</taxon>
        <taxon>Pseudomonadati</taxon>
        <taxon>Pseudomonadota</taxon>
        <taxon>Gammaproteobacteria</taxon>
        <taxon>Enterobacterales</taxon>
        <taxon>Yersiniaceae</taxon>
        <taxon>Candidatus Fukatsuia</taxon>
    </lineage>
</organism>
<evidence type="ECO:0000313" key="3">
    <source>
        <dbReference type="Proteomes" id="UP000261875"/>
    </source>
</evidence>
<dbReference type="PIRSF" id="PIRSF030786">
    <property type="entry name" value="Lysis_S"/>
    <property type="match status" value="1"/>
</dbReference>
<dbReference type="STRING" id="1878942.GCA_900128755_01684"/>
<keyword evidence="1" id="KW-1133">Transmembrane helix</keyword>
<dbReference type="InterPro" id="IPR007054">
    <property type="entry name" value="Lysis_S"/>
</dbReference>
<dbReference type="AlphaFoldDB" id="A0A2U8I6B6"/>
<dbReference type="Pfam" id="PF04971">
    <property type="entry name" value="Phage_holin_2_1"/>
    <property type="match status" value="1"/>
</dbReference>
<sequence length="67" mass="7212">MTMEKLTTGAAYGASAGSILNGLLNSYSPEQWIAIGVLAGVSLAVLTYLTNLYFKIKEDKRKSRTGK</sequence>
<dbReference type="RefSeq" id="WP_072550910.1">
    <property type="nucleotide sequence ID" value="NZ_CP021659.1"/>
</dbReference>
<evidence type="ECO:0000256" key="1">
    <source>
        <dbReference type="SAM" id="Phobius"/>
    </source>
</evidence>
<keyword evidence="3" id="KW-1185">Reference proteome</keyword>
<dbReference type="OrthoDB" id="6470800at2"/>
<dbReference type="GO" id="GO:0140911">
    <property type="term" value="F:pore-forming activity"/>
    <property type="evidence" value="ECO:0007669"/>
    <property type="project" value="InterPro"/>
</dbReference>
<dbReference type="EMBL" id="CP021659">
    <property type="protein sequence ID" value="AWK14716.1"/>
    <property type="molecule type" value="Genomic_DNA"/>
</dbReference>
<protein>
    <submittedName>
        <fullName evidence="2">Lysis protein</fullName>
    </submittedName>
</protein>
<evidence type="ECO:0000313" key="2">
    <source>
        <dbReference type="EMBL" id="AWK14716.1"/>
    </source>
</evidence>
<name>A0A2U8I6B6_9GAMM</name>
<keyword evidence="1" id="KW-0472">Membrane</keyword>
<dbReference type="GO" id="GO:0001907">
    <property type="term" value="P:symbiont-mediated killing of host cell"/>
    <property type="evidence" value="ECO:0007669"/>
    <property type="project" value="InterPro"/>
</dbReference>
<dbReference type="Proteomes" id="UP000261875">
    <property type="component" value="Chromosome"/>
</dbReference>
<reference evidence="2 3" key="1">
    <citation type="submission" date="2017-05" db="EMBL/GenBank/DDBJ databases">
        <title>Genome sequence of Candidatus Fukatsuia symbiotica and Candidatus Hamiltonella defensa from Acyrthosiphon pisum strain 5D.</title>
        <authorList>
            <person name="Patel V.A."/>
            <person name="Chevignon G."/>
            <person name="Russell J.A."/>
            <person name="Oliver K.M."/>
        </authorList>
    </citation>
    <scope>NUCLEOTIDE SEQUENCE [LARGE SCALE GENOMIC DNA]</scope>
    <source>
        <strain evidence="2 3">5D</strain>
    </source>
</reference>
<proteinExistence type="predicted"/>
<keyword evidence="1" id="KW-0812">Transmembrane</keyword>
<accession>A0A2U8I6B6</accession>